<keyword evidence="4" id="KW-1185">Reference proteome</keyword>
<dbReference type="Pfam" id="PF04892">
    <property type="entry name" value="VanZ"/>
    <property type="match status" value="1"/>
</dbReference>
<reference evidence="3" key="1">
    <citation type="journal article" date="2023" name="Int. J. Syst. Evol. Microbiol.">
        <title>Methylocystis iwaonis sp. nov., a type II methane-oxidizing bacterium from surface soil of a rice paddy field in Japan, and emended description of the genus Methylocystis (ex Whittenbury et al. 1970) Bowman et al. 1993.</title>
        <authorList>
            <person name="Kaise H."/>
            <person name="Sawadogo J.B."/>
            <person name="Alam M.S."/>
            <person name="Ueno C."/>
            <person name="Dianou D."/>
            <person name="Shinjo R."/>
            <person name="Asakawa S."/>
        </authorList>
    </citation>
    <scope>NUCLEOTIDE SEQUENCE</scope>
    <source>
        <strain evidence="3">LMG27198</strain>
    </source>
</reference>
<dbReference type="InterPro" id="IPR006976">
    <property type="entry name" value="VanZ-like"/>
</dbReference>
<feature type="transmembrane region" description="Helical" evidence="1">
    <location>
        <begin position="47"/>
        <end position="66"/>
    </location>
</feature>
<comment type="caution">
    <text evidence="3">The sequence shown here is derived from an EMBL/GenBank/DDBJ whole genome shotgun (WGS) entry which is preliminary data.</text>
</comment>
<evidence type="ECO:0000313" key="4">
    <source>
        <dbReference type="Proteomes" id="UP001144323"/>
    </source>
</evidence>
<dbReference type="Proteomes" id="UP001144323">
    <property type="component" value="Unassembled WGS sequence"/>
</dbReference>
<feature type="transmembrane region" description="Helical" evidence="1">
    <location>
        <begin position="78"/>
        <end position="98"/>
    </location>
</feature>
<name>A0A9W6GQB0_9HYPH</name>
<keyword evidence="1" id="KW-0472">Membrane</keyword>
<evidence type="ECO:0000259" key="2">
    <source>
        <dbReference type="Pfam" id="PF04892"/>
    </source>
</evidence>
<gene>
    <name evidence="3" type="ORF">LMG27198_01440</name>
</gene>
<dbReference type="NCBIfam" id="NF037970">
    <property type="entry name" value="vanZ_1"/>
    <property type="match status" value="1"/>
</dbReference>
<dbReference type="AlphaFoldDB" id="A0A9W6GQB0"/>
<feature type="domain" description="VanZ-like" evidence="2">
    <location>
        <begin position="23"/>
        <end position="93"/>
    </location>
</feature>
<protein>
    <recommendedName>
        <fullName evidence="2">VanZ-like domain-containing protein</fullName>
    </recommendedName>
</protein>
<dbReference type="EMBL" id="BSEC01000001">
    <property type="protein sequence ID" value="GLI91152.1"/>
    <property type="molecule type" value="Genomic_DNA"/>
</dbReference>
<accession>A0A9W6GQB0</accession>
<organism evidence="3 4">
    <name type="scientific">Methylocystis echinoides</name>
    <dbReference type="NCBI Taxonomy" id="29468"/>
    <lineage>
        <taxon>Bacteria</taxon>
        <taxon>Pseudomonadati</taxon>
        <taxon>Pseudomonadota</taxon>
        <taxon>Alphaproteobacteria</taxon>
        <taxon>Hyphomicrobiales</taxon>
        <taxon>Methylocystaceae</taxon>
        <taxon>Methylocystis</taxon>
    </lineage>
</organism>
<evidence type="ECO:0000256" key="1">
    <source>
        <dbReference type="SAM" id="Phobius"/>
    </source>
</evidence>
<proteinExistence type="predicted"/>
<keyword evidence="1" id="KW-0812">Transmembrane</keyword>
<sequence length="115" mass="12105">MAIVILSLVPGAARPQTGAPGELEHFVAYLGTGLFISARYRSLLGRLSFWAAVVALSFSLEFLQQFVPGREPDLLDAWASSSGVTLGVFCAALAIGAIHRRGSVFSAEVAVDPAE</sequence>
<evidence type="ECO:0000313" key="3">
    <source>
        <dbReference type="EMBL" id="GLI91152.1"/>
    </source>
</evidence>
<keyword evidence="1" id="KW-1133">Transmembrane helix</keyword>